<evidence type="ECO:0000313" key="7">
    <source>
        <dbReference type="Proteomes" id="UP001218218"/>
    </source>
</evidence>
<evidence type="ECO:0000256" key="1">
    <source>
        <dbReference type="ARBA" id="ARBA00022723"/>
    </source>
</evidence>
<evidence type="ECO:0000313" key="6">
    <source>
        <dbReference type="EMBL" id="KAJ7334817.1"/>
    </source>
</evidence>
<keyword evidence="2 4" id="KW-0863">Zinc-finger</keyword>
<feature type="domain" description="MYND-type" evidence="5">
    <location>
        <begin position="255"/>
        <end position="297"/>
    </location>
</feature>
<dbReference type="GO" id="GO:0008270">
    <property type="term" value="F:zinc ion binding"/>
    <property type="evidence" value="ECO:0007669"/>
    <property type="project" value="UniProtKB-KW"/>
</dbReference>
<dbReference type="InterPro" id="IPR002893">
    <property type="entry name" value="Znf_MYND"/>
</dbReference>
<evidence type="ECO:0000259" key="5">
    <source>
        <dbReference type="PROSITE" id="PS50865"/>
    </source>
</evidence>
<dbReference type="EMBL" id="JARIHO010000032">
    <property type="protein sequence ID" value="KAJ7334817.1"/>
    <property type="molecule type" value="Genomic_DNA"/>
</dbReference>
<proteinExistence type="predicted"/>
<dbReference type="Gene3D" id="6.10.140.2220">
    <property type="match status" value="1"/>
</dbReference>
<dbReference type="Pfam" id="PF01753">
    <property type="entry name" value="zf-MYND"/>
    <property type="match status" value="1"/>
</dbReference>
<name>A0AAD6ZR47_9AGAR</name>
<keyword evidence="3" id="KW-0862">Zinc</keyword>
<comment type="caution">
    <text evidence="6">The sequence shown here is derived from an EMBL/GenBank/DDBJ whole genome shotgun (WGS) entry which is preliminary data.</text>
</comment>
<accession>A0AAD6ZR47</accession>
<keyword evidence="7" id="KW-1185">Reference proteome</keyword>
<keyword evidence="1" id="KW-0479">Metal-binding</keyword>
<evidence type="ECO:0000256" key="2">
    <source>
        <dbReference type="ARBA" id="ARBA00022771"/>
    </source>
</evidence>
<dbReference type="AlphaFoldDB" id="A0AAD6ZR47"/>
<dbReference type="SUPFAM" id="SSF144232">
    <property type="entry name" value="HIT/MYND zinc finger-like"/>
    <property type="match status" value="1"/>
</dbReference>
<evidence type="ECO:0000256" key="3">
    <source>
        <dbReference type="ARBA" id="ARBA00022833"/>
    </source>
</evidence>
<reference evidence="6" key="1">
    <citation type="submission" date="2023-03" db="EMBL/GenBank/DDBJ databases">
        <title>Massive genome expansion in bonnet fungi (Mycena s.s.) driven by repeated elements and novel gene families across ecological guilds.</title>
        <authorList>
            <consortium name="Lawrence Berkeley National Laboratory"/>
            <person name="Harder C.B."/>
            <person name="Miyauchi S."/>
            <person name="Viragh M."/>
            <person name="Kuo A."/>
            <person name="Thoen E."/>
            <person name="Andreopoulos B."/>
            <person name="Lu D."/>
            <person name="Skrede I."/>
            <person name="Drula E."/>
            <person name="Henrissat B."/>
            <person name="Morin E."/>
            <person name="Kohler A."/>
            <person name="Barry K."/>
            <person name="LaButti K."/>
            <person name="Morin E."/>
            <person name="Salamov A."/>
            <person name="Lipzen A."/>
            <person name="Mereny Z."/>
            <person name="Hegedus B."/>
            <person name="Baldrian P."/>
            <person name="Stursova M."/>
            <person name="Weitz H."/>
            <person name="Taylor A."/>
            <person name="Grigoriev I.V."/>
            <person name="Nagy L.G."/>
            <person name="Martin F."/>
            <person name="Kauserud H."/>
        </authorList>
    </citation>
    <scope>NUCLEOTIDE SEQUENCE</scope>
    <source>
        <strain evidence="6">CBHHK002</strain>
    </source>
</reference>
<sequence>MSVAQTILPVFKSDDFAVVLGLKSSSDPYRNLPEGRELERHNRLLTYLRRNALEPEPQQDVVWSRFCALYLPATIDRLLNLPVPTDATNADERELLLDFTAHNPWHEMLVALQHIPYLAKYLRSSSPIAAAGKRLPQVLADRLAGVSIRWENKMTTITHGEAPRQYYIAAAGNAVQLLSTLCTNFINETDRDRVVSHETRQKLLPILTVWSHRYTGQFLGDVSLRMIAYMSKATKLDEEFNKVRKLYKNWDVCGLPSCSIRRNLKVCGKCQTVRYCSSDHQRKDWSANGGSFHKEFCHKTEY</sequence>
<gene>
    <name evidence="6" type="ORF">DFH08DRAFT_879469</name>
</gene>
<organism evidence="6 7">
    <name type="scientific">Mycena albidolilacea</name>
    <dbReference type="NCBI Taxonomy" id="1033008"/>
    <lineage>
        <taxon>Eukaryota</taxon>
        <taxon>Fungi</taxon>
        <taxon>Dikarya</taxon>
        <taxon>Basidiomycota</taxon>
        <taxon>Agaricomycotina</taxon>
        <taxon>Agaricomycetes</taxon>
        <taxon>Agaricomycetidae</taxon>
        <taxon>Agaricales</taxon>
        <taxon>Marasmiineae</taxon>
        <taxon>Mycenaceae</taxon>
        <taxon>Mycena</taxon>
    </lineage>
</organism>
<dbReference type="PROSITE" id="PS50865">
    <property type="entry name" value="ZF_MYND_2"/>
    <property type="match status" value="1"/>
</dbReference>
<evidence type="ECO:0000256" key="4">
    <source>
        <dbReference type="PROSITE-ProRule" id="PRU00134"/>
    </source>
</evidence>
<dbReference type="Proteomes" id="UP001218218">
    <property type="component" value="Unassembled WGS sequence"/>
</dbReference>
<protein>
    <recommendedName>
        <fullName evidence="5">MYND-type domain-containing protein</fullName>
    </recommendedName>
</protein>